<sequence length="161" mass="18816">MGWGNPKHRHSLGNEWIESSPVEKDLGVLVDEKLNMSQQCVLAAQKAIRILGYIKRSVTSRSREVILPLCSTLMRPHLEYCIQLWGPQDKKDMDLLKQVQRRATKMSRGLEHLSYEYRLRELGLFSLEKRRLRGDLIEAFQYLKCAYKTESWRGTGYKGME</sequence>
<keyword evidence="2" id="KW-1185">Reference proteome</keyword>
<proteinExistence type="predicted"/>
<dbReference type="AlphaFoldDB" id="A0ABC9WY13"/>
<name>A0ABC9WY13_GRUJA</name>
<evidence type="ECO:0000313" key="2">
    <source>
        <dbReference type="Proteomes" id="UP001623348"/>
    </source>
</evidence>
<protein>
    <submittedName>
        <fullName evidence="1">Uncharacterized protein</fullName>
    </submittedName>
</protein>
<evidence type="ECO:0000313" key="1">
    <source>
        <dbReference type="EMBL" id="GAB0190186.1"/>
    </source>
</evidence>
<dbReference type="Proteomes" id="UP001623348">
    <property type="component" value="Unassembled WGS sequence"/>
</dbReference>
<organism evidence="1 2">
    <name type="scientific">Grus japonensis</name>
    <name type="common">Japanese crane</name>
    <name type="synonym">Red-crowned crane</name>
    <dbReference type="NCBI Taxonomy" id="30415"/>
    <lineage>
        <taxon>Eukaryota</taxon>
        <taxon>Metazoa</taxon>
        <taxon>Chordata</taxon>
        <taxon>Craniata</taxon>
        <taxon>Vertebrata</taxon>
        <taxon>Euteleostomi</taxon>
        <taxon>Archelosauria</taxon>
        <taxon>Archosauria</taxon>
        <taxon>Dinosauria</taxon>
        <taxon>Saurischia</taxon>
        <taxon>Theropoda</taxon>
        <taxon>Coelurosauria</taxon>
        <taxon>Aves</taxon>
        <taxon>Neognathae</taxon>
        <taxon>Neoaves</taxon>
        <taxon>Gruiformes</taxon>
        <taxon>Gruidae</taxon>
        <taxon>Grus</taxon>
    </lineage>
</organism>
<gene>
    <name evidence="1" type="ORF">GRJ2_001483900</name>
</gene>
<accession>A0ABC9WY13</accession>
<dbReference type="PRINTS" id="PR01345">
    <property type="entry name" value="CERVTRCPTASE"/>
</dbReference>
<dbReference type="EMBL" id="BAAFJT010000005">
    <property type="protein sequence ID" value="GAB0190186.1"/>
    <property type="molecule type" value="Genomic_DNA"/>
</dbReference>
<comment type="caution">
    <text evidence="1">The sequence shown here is derived from an EMBL/GenBank/DDBJ whole genome shotgun (WGS) entry which is preliminary data.</text>
</comment>
<reference evidence="1 2" key="1">
    <citation type="submission" date="2024-06" db="EMBL/GenBank/DDBJ databases">
        <title>The draft genome of Grus japonensis, version 3.</title>
        <authorList>
            <person name="Nabeshima K."/>
            <person name="Suzuki S."/>
            <person name="Onuma M."/>
        </authorList>
    </citation>
    <scope>NUCLEOTIDE SEQUENCE [LARGE SCALE GENOMIC DNA]</scope>
    <source>
        <strain evidence="1 2">451A</strain>
    </source>
</reference>
<dbReference type="PANTHER" id="PTHR33332">
    <property type="entry name" value="REVERSE TRANSCRIPTASE DOMAIN-CONTAINING PROTEIN"/>
    <property type="match status" value="1"/>
</dbReference>